<protein>
    <submittedName>
        <fullName evidence="2">Uncharacterized protein</fullName>
    </submittedName>
</protein>
<feature type="compositionally biased region" description="Low complexity" evidence="1">
    <location>
        <begin position="84"/>
        <end position="106"/>
    </location>
</feature>
<feature type="region of interest" description="Disordered" evidence="1">
    <location>
        <begin position="84"/>
        <end position="118"/>
    </location>
</feature>
<dbReference type="KEGG" id="uma:UMAG_06513"/>
<accession>A0A0D1DSZ5</accession>
<feature type="compositionally biased region" description="Basic and acidic residues" evidence="1">
    <location>
        <begin position="33"/>
        <end position="44"/>
    </location>
</feature>
<feature type="region of interest" description="Disordered" evidence="1">
    <location>
        <begin position="1"/>
        <end position="46"/>
    </location>
</feature>
<evidence type="ECO:0000313" key="2">
    <source>
        <dbReference type="EMBL" id="KIS65645.1"/>
    </source>
</evidence>
<dbReference type="InParanoid" id="A0A0D1DSZ5"/>
<evidence type="ECO:0000256" key="1">
    <source>
        <dbReference type="SAM" id="MobiDB-lite"/>
    </source>
</evidence>
<dbReference type="GeneID" id="23566074"/>
<dbReference type="EMBL" id="KN848503">
    <property type="protein sequence ID" value="KIS65645.1"/>
    <property type="molecule type" value="Genomic_DNA"/>
</dbReference>
<organism evidence="2 3">
    <name type="scientific">Mycosarcoma maydis</name>
    <name type="common">Corn smut fungus</name>
    <name type="synonym">Ustilago maydis</name>
    <dbReference type="NCBI Taxonomy" id="5270"/>
    <lineage>
        <taxon>Eukaryota</taxon>
        <taxon>Fungi</taxon>
        <taxon>Dikarya</taxon>
        <taxon>Basidiomycota</taxon>
        <taxon>Ustilaginomycotina</taxon>
        <taxon>Ustilaginomycetes</taxon>
        <taxon>Ustilaginales</taxon>
        <taxon>Ustilaginaceae</taxon>
        <taxon>Mycosarcoma</taxon>
    </lineage>
</organism>
<feature type="compositionally biased region" description="Basic residues" evidence="1">
    <location>
        <begin position="1"/>
        <end position="11"/>
    </location>
</feature>
<gene>
    <name evidence="2" type="ORF">UMAG_06513</name>
</gene>
<name>A0A0D1DSZ5_MYCMD</name>
<dbReference type="VEuPathDB" id="FungiDB:UMAG_06513"/>
<reference evidence="2 3" key="1">
    <citation type="journal article" date="2006" name="Nature">
        <title>Insights from the genome of the biotrophic fungal plant pathogen Ustilago maydis.</title>
        <authorList>
            <person name="Kamper J."/>
            <person name="Kahmann R."/>
            <person name="Bolker M."/>
            <person name="Ma L.J."/>
            <person name="Brefort T."/>
            <person name="Saville B.J."/>
            <person name="Banuett F."/>
            <person name="Kronstad J.W."/>
            <person name="Gold S.E."/>
            <person name="Muller O."/>
            <person name="Perlin M.H."/>
            <person name="Wosten H.A."/>
            <person name="de Vries R."/>
            <person name="Ruiz-Herrera J."/>
            <person name="Reynaga-Pena C.G."/>
            <person name="Snetselaar K."/>
            <person name="McCann M."/>
            <person name="Perez-Martin J."/>
            <person name="Feldbrugge M."/>
            <person name="Basse C.W."/>
            <person name="Steinberg G."/>
            <person name="Ibeas J.I."/>
            <person name="Holloman W."/>
            <person name="Guzman P."/>
            <person name="Farman M."/>
            <person name="Stajich J.E."/>
            <person name="Sentandreu R."/>
            <person name="Gonzalez-Prieto J.M."/>
            <person name="Kennell J.C."/>
            <person name="Molina L."/>
            <person name="Schirawski J."/>
            <person name="Mendoza-Mendoza A."/>
            <person name="Greilinger D."/>
            <person name="Munch K."/>
            <person name="Rossel N."/>
            <person name="Scherer M."/>
            <person name="Vranes M."/>
            <person name="Ladendorf O."/>
            <person name="Vincon V."/>
            <person name="Fuchs U."/>
            <person name="Sandrock B."/>
            <person name="Meng S."/>
            <person name="Ho E.C."/>
            <person name="Cahill M.J."/>
            <person name="Boyce K.J."/>
            <person name="Klose J."/>
            <person name="Klosterman S.J."/>
            <person name="Deelstra H.J."/>
            <person name="Ortiz-Castellanos L."/>
            <person name="Li W."/>
            <person name="Sanchez-Alonso P."/>
            <person name="Schreier P.H."/>
            <person name="Hauser-Hahn I."/>
            <person name="Vaupel M."/>
            <person name="Koopmann E."/>
            <person name="Friedrich G."/>
            <person name="Voss H."/>
            <person name="Schluter T."/>
            <person name="Margolis J."/>
            <person name="Platt D."/>
            <person name="Swimmer C."/>
            <person name="Gnirke A."/>
            <person name="Chen F."/>
            <person name="Vysotskaia V."/>
            <person name="Mannhaupt G."/>
            <person name="Guldener U."/>
            <person name="Munsterkotter M."/>
            <person name="Haase D."/>
            <person name="Oesterheld M."/>
            <person name="Mewes H.W."/>
            <person name="Mauceli E.W."/>
            <person name="DeCaprio D."/>
            <person name="Wade C.M."/>
            <person name="Butler J."/>
            <person name="Young S."/>
            <person name="Jaffe D.B."/>
            <person name="Calvo S."/>
            <person name="Nusbaum C."/>
            <person name="Galagan J."/>
            <person name="Birren B.W."/>
        </authorList>
    </citation>
    <scope>NUCLEOTIDE SEQUENCE [LARGE SCALE GENOMIC DNA]</scope>
    <source>
        <strain evidence="3">DSM 14603 / FGSC 9021 / UM521</strain>
    </source>
</reference>
<keyword evidence="3" id="KW-1185">Reference proteome</keyword>
<dbReference type="RefSeq" id="XP_011392770.1">
    <property type="nucleotide sequence ID" value="XM_011394468.1"/>
</dbReference>
<evidence type="ECO:0000313" key="3">
    <source>
        <dbReference type="Proteomes" id="UP000000561"/>
    </source>
</evidence>
<dbReference type="AlphaFoldDB" id="A0A0D1DSZ5"/>
<proteinExistence type="predicted"/>
<sequence>MSKGRGKKRAHTGSVRGETPPGGDEAASAPPHADPEQRNRHSDQDLILSRLLSQRLAPVHPNECHLAGALSCLREYLESDTPLFPAAAPATPTTPPSTSRALLPTLADSPRTKQAKDSVNKLKQLKRWGFLQSYHRELCNPDHP</sequence>
<dbReference type="Proteomes" id="UP000000561">
    <property type="component" value="Unassembled WGS sequence"/>
</dbReference>